<feature type="compositionally biased region" description="Low complexity" evidence="2">
    <location>
        <begin position="584"/>
        <end position="595"/>
    </location>
</feature>
<dbReference type="STRING" id="691883.A0A058ZE21"/>
<dbReference type="PANTHER" id="PTHR13056">
    <property type="entry name" value="VACUOLAR FUSION PROTEIN CCZ1 HOMOLOG-RELATED"/>
    <property type="match status" value="1"/>
</dbReference>
<name>A0A058ZE21_FONAL</name>
<evidence type="ECO:0000259" key="3">
    <source>
        <dbReference type="Pfam" id="PF19031"/>
    </source>
</evidence>
<keyword evidence="5" id="KW-1185">Reference proteome</keyword>
<feature type="domain" description="CCZ1/INTU/HSP4 first Longin" evidence="3">
    <location>
        <begin position="35"/>
        <end position="175"/>
    </location>
</feature>
<dbReference type="RefSeq" id="XP_009493751.1">
    <property type="nucleotide sequence ID" value="XM_009495476.1"/>
</dbReference>
<dbReference type="InterPro" id="IPR043987">
    <property type="entry name" value="CCZ1/INTU/HSP4_longin_1"/>
</dbReference>
<protein>
    <recommendedName>
        <fullName evidence="3">CCZ1/INTU/HSP4 first Longin domain-containing protein</fullName>
    </recommendedName>
</protein>
<feature type="compositionally biased region" description="Low complexity" evidence="2">
    <location>
        <begin position="341"/>
        <end position="356"/>
    </location>
</feature>
<feature type="region of interest" description="Disordered" evidence="2">
    <location>
        <begin position="321"/>
        <end position="359"/>
    </location>
</feature>
<evidence type="ECO:0000256" key="2">
    <source>
        <dbReference type="SAM" id="MobiDB-lite"/>
    </source>
</evidence>
<gene>
    <name evidence="4" type="ORF">H696_01575</name>
</gene>
<dbReference type="EMBL" id="KB932202">
    <property type="protein sequence ID" value="KCV72173.1"/>
    <property type="molecule type" value="Genomic_DNA"/>
</dbReference>
<dbReference type="InterPro" id="IPR013176">
    <property type="entry name" value="Ccz1"/>
</dbReference>
<evidence type="ECO:0000256" key="1">
    <source>
        <dbReference type="ARBA" id="ARBA00005352"/>
    </source>
</evidence>
<dbReference type="GO" id="GO:0035658">
    <property type="term" value="C:Mon1-Ccz1 complex"/>
    <property type="evidence" value="ECO:0007669"/>
    <property type="project" value="InterPro"/>
</dbReference>
<accession>A0A058ZE21</accession>
<dbReference type="AlphaFoldDB" id="A0A058ZE21"/>
<dbReference type="OrthoDB" id="240546at2759"/>
<feature type="region of interest" description="Disordered" evidence="2">
    <location>
        <begin position="574"/>
        <end position="595"/>
    </location>
</feature>
<dbReference type="Pfam" id="PF19031">
    <property type="entry name" value="Intu_longin_1"/>
    <property type="match status" value="1"/>
</dbReference>
<dbReference type="eggNOG" id="KOG2622">
    <property type="taxonomic scope" value="Eukaryota"/>
</dbReference>
<proteinExistence type="inferred from homology"/>
<dbReference type="GO" id="GO:0016192">
    <property type="term" value="P:vesicle-mediated transport"/>
    <property type="evidence" value="ECO:0007669"/>
    <property type="project" value="InterPro"/>
</dbReference>
<evidence type="ECO:0000313" key="4">
    <source>
        <dbReference type="EMBL" id="KCV72173.1"/>
    </source>
</evidence>
<dbReference type="PANTHER" id="PTHR13056:SF0">
    <property type="entry name" value="VACUOLAR FUSION PROTEIN CCZ1 HOMOLOG-RELATED"/>
    <property type="match status" value="1"/>
</dbReference>
<dbReference type="Proteomes" id="UP000030693">
    <property type="component" value="Unassembled WGS sequence"/>
</dbReference>
<organism evidence="4">
    <name type="scientific">Fonticula alba</name>
    <name type="common">Slime mold</name>
    <dbReference type="NCBI Taxonomy" id="691883"/>
    <lineage>
        <taxon>Eukaryota</taxon>
        <taxon>Rotosphaerida</taxon>
        <taxon>Fonticulaceae</taxon>
        <taxon>Fonticula</taxon>
    </lineage>
</organism>
<evidence type="ECO:0000313" key="5">
    <source>
        <dbReference type="Proteomes" id="UP000030693"/>
    </source>
</evidence>
<comment type="similarity">
    <text evidence="1">Belongs to the CCZ1 family.</text>
</comment>
<dbReference type="GeneID" id="20526300"/>
<reference evidence="4" key="1">
    <citation type="submission" date="2013-04" db="EMBL/GenBank/DDBJ databases">
        <title>The Genome Sequence of Fonticula alba ATCC 38817.</title>
        <authorList>
            <consortium name="The Broad Institute Genomics Platform"/>
            <person name="Russ C."/>
            <person name="Cuomo C."/>
            <person name="Burger G."/>
            <person name="Gray M.W."/>
            <person name="Holland P.W.H."/>
            <person name="King N."/>
            <person name="Lang F.B.F."/>
            <person name="Roger A.J."/>
            <person name="Ruiz-Trillo I."/>
            <person name="Brown M."/>
            <person name="Walker B."/>
            <person name="Young S."/>
            <person name="Zeng Q."/>
            <person name="Gargeya S."/>
            <person name="Fitzgerald M."/>
            <person name="Haas B."/>
            <person name="Abouelleil A."/>
            <person name="Allen A.W."/>
            <person name="Alvarado L."/>
            <person name="Arachchi H.M."/>
            <person name="Berlin A.M."/>
            <person name="Chapman S.B."/>
            <person name="Gainer-Dewar J."/>
            <person name="Goldberg J."/>
            <person name="Griggs A."/>
            <person name="Gujja S."/>
            <person name="Hansen M."/>
            <person name="Howarth C."/>
            <person name="Imamovic A."/>
            <person name="Ireland A."/>
            <person name="Larimer J."/>
            <person name="McCowan C."/>
            <person name="Murphy C."/>
            <person name="Pearson M."/>
            <person name="Poon T.W."/>
            <person name="Priest M."/>
            <person name="Roberts A."/>
            <person name="Saif S."/>
            <person name="Shea T."/>
            <person name="Sisk P."/>
            <person name="Sykes S."/>
            <person name="Wortman J."/>
            <person name="Nusbaum C."/>
            <person name="Birren B."/>
        </authorList>
    </citation>
    <scope>NUCLEOTIDE SEQUENCE [LARGE SCALE GENOMIC DNA]</scope>
    <source>
        <strain evidence="4">ATCC 38817</strain>
    </source>
</reference>
<sequence length="1120" mass="122290">MSLSRASSVVNASAASAASAAAAAAADPYMPSLLSLLVFDPSLGPHEDDQHEKILYYWPANAPMDDQLRDAGVYEGIINFCRNFSTTEPCHAIHTNRRRVVLLEPEPGIWFVMSVRLRSSPPPAVSPVKGNSNETRHANDQIIENDITGRQLEVNDTLLQSILRQLYAQFKFLHGSLRHIRTRNPSIPDDVAHLRLALNRGLSSFVMHHLADPVALHRLLYRDIRSLLPAGGIDYQPMRIARFVQIHCVLADILTVPVRASFMDTESLEVPFDSELDFQDMHLPRGTQTVVMWDNCMVSSSLEFSDTALLFGYIHRRLSTQEKPQPVNSREKTPRGPLAISSSRGARPPAAPATSGDAKLTSCEPCALPSGNLPPCQIPGSFIEGNRGEPNYVYLGPDSAPHHLVLYKMSRLSLALLFPVSELPNRVPGTSLLLDLSQKMENSLHKAVYSLQTFGATDSSASAASKPSNTSDLHYIYTSDENYAVKCTYPGLDASADGGAAMPPPPQDILTRNLPLHPDAANIMADMFGQIHMSDELPQRIYANTQSPRGTGHWLMLHSSRTRNILVAPPQMLTPSPVVDPQAGSRSSSSGRNSGSSFIAEFDDEIMALFNQHLFQVLREEVLPLAGRDLPTFDEVEKQLAALINLLKPMLAASFEVADIRSLQLDALLLDLVQKPIQQALHEADASVASRAQAKKWVAALAQLSGHLPAYNQTFREVIVLATGGGAIELGFPWALFELLLHTMILPFTFLTVIQATISMVLPAVLAGTGPGLVDGPLPRVMQSLFHLQSEADQQIRALFASVSSMLKDPTAVPLPKAVRPFLDAEHHQSLRVSASMLAAVFAAAPPDNAVPIARLVRSIFRLKDSMWKSFLQPTVNSDFVGLSEVALMILIASRRAPPPDEAATRDEQLPRFFANLLQEFARRTLAICESQTARGASCSLDAYIFGEIAAHALPLDEGAAYDRAAALTTPIDFLPRWVWSQSTSATLSPFDKIRTTLFRSALTTPIDFLPRWVWSQSTSATLSPFDKIRGVMNRRLQAQSAHLQPARRVALLLAAPSGPRPAWLLSFLMSGHLAATVASCLAFIDLGHLLLAYSASLDAVLNSFSNVATSSLAEELLAR</sequence>